<reference evidence="1" key="2">
    <citation type="submission" date="2021-04" db="EMBL/GenBank/DDBJ databases">
        <authorList>
            <person name="Podell S."/>
        </authorList>
    </citation>
    <scope>NUCLEOTIDE SEQUENCE</scope>
    <source>
        <strain evidence="1">Hildebrandi</strain>
    </source>
</reference>
<dbReference type="Proteomes" id="UP000693970">
    <property type="component" value="Unassembled WGS sequence"/>
</dbReference>
<comment type="caution">
    <text evidence="1">The sequence shown here is derived from an EMBL/GenBank/DDBJ whole genome shotgun (WGS) entry which is preliminary data.</text>
</comment>
<name>A0A9K3KUQ7_9STRA</name>
<evidence type="ECO:0008006" key="3">
    <source>
        <dbReference type="Google" id="ProtNLM"/>
    </source>
</evidence>
<evidence type="ECO:0000313" key="1">
    <source>
        <dbReference type="EMBL" id="KAG7349972.1"/>
    </source>
</evidence>
<sequence>MNTLTTMDDECYHYFDSTKQQHLIAVEESSLAIAIRLNNRACFLLSNIDNININNVDEEQEEQEQYALEMFNSAIDHLKRHAKTANIPSDRTNADALARSFQTRTVRIGVASYSSLSSYNNNIVDRLVLIHQHNAATMELYPIYVGCLLYNMALSYHQLAYKMPQNRLSFLTKARGLYHLVVQSLSCNGVLHQDDTTIGLCTVALNNVAELYRQEYRHDEMTHVVQQLQPMVSFLRQERSRELLQSKKEKDDPPAATTTTSVPRLVSSRDLDRITLNFVLWKVPNVAAAA</sequence>
<evidence type="ECO:0000313" key="2">
    <source>
        <dbReference type="Proteomes" id="UP000693970"/>
    </source>
</evidence>
<organism evidence="1 2">
    <name type="scientific">Nitzschia inconspicua</name>
    <dbReference type="NCBI Taxonomy" id="303405"/>
    <lineage>
        <taxon>Eukaryota</taxon>
        <taxon>Sar</taxon>
        <taxon>Stramenopiles</taxon>
        <taxon>Ochrophyta</taxon>
        <taxon>Bacillariophyta</taxon>
        <taxon>Bacillariophyceae</taxon>
        <taxon>Bacillariophycidae</taxon>
        <taxon>Bacillariales</taxon>
        <taxon>Bacillariaceae</taxon>
        <taxon>Nitzschia</taxon>
    </lineage>
</organism>
<accession>A0A9K3KUQ7</accession>
<dbReference type="AlphaFoldDB" id="A0A9K3KUQ7"/>
<dbReference type="EMBL" id="JAGRRH010000019">
    <property type="protein sequence ID" value="KAG7349972.1"/>
    <property type="molecule type" value="Genomic_DNA"/>
</dbReference>
<keyword evidence="2" id="KW-1185">Reference proteome</keyword>
<reference evidence="1" key="1">
    <citation type="journal article" date="2021" name="Sci. Rep.">
        <title>Diploid genomic architecture of Nitzschia inconspicua, an elite biomass production diatom.</title>
        <authorList>
            <person name="Oliver A."/>
            <person name="Podell S."/>
            <person name="Pinowska A."/>
            <person name="Traller J.C."/>
            <person name="Smith S.R."/>
            <person name="McClure R."/>
            <person name="Beliaev A."/>
            <person name="Bohutskyi P."/>
            <person name="Hill E.A."/>
            <person name="Rabines A."/>
            <person name="Zheng H."/>
            <person name="Allen L.Z."/>
            <person name="Kuo A."/>
            <person name="Grigoriev I.V."/>
            <person name="Allen A.E."/>
            <person name="Hazlebeck D."/>
            <person name="Allen E.E."/>
        </authorList>
    </citation>
    <scope>NUCLEOTIDE SEQUENCE</scope>
    <source>
        <strain evidence="1">Hildebrandi</strain>
    </source>
</reference>
<protein>
    <recommendedName>
        <fullName evidence="3">BRO1 domain-containing protein</fullName>
    </recommendedName>
</protein>
<gene>
    <name evidence="1" type="ORF">IV203_012569</name>
</gene>
<proteinExistence type="predicted"/>